<dbReference type="SUPFAM" id="SSF55729">
    <property type="entry name" value="Acyl-CoA N-acyltransferases (Nat)"/>
    <property type="match status" value="1"/>
</dbReference>
<evidence type="ECO:0000259" key="2">
    <source>
        <dbReference type="PROSITE" id="PS51186"/>
    </source>
</evidence>
<name>A0A6A5YSY8_9PLEO</name>
<evidence type="ECO:0000313" key="4">
    <source>
        <dbReference type="Proteomes" id="UP000799770"/>
    </source>
</evidence>
<dbReference type="Proteomes" id="UP000799770">
    <property type="component" value="Unassembled WGS sequence"/>
</dbReference>
<accession>A0A6A5YSY8</accession>
<sequence length="287" mass="31823">MAQAGKKADFIKIPETPGHPQTVPVEPEKRIANTEISVVRCHVSDAEKIAEGLYTCFPEGWWAPREPPALRPPEHSTRIKRLAKRLAPSFTNPDMHFIKAVLNSTGETVGIAGWHGPGMPAHNIWRRSAADFYGWNAADPPFWTPEEFADLWSGTEMAHWDDKFSKDDAIRGELLPEPHWYLAPLFIFPEFQGRGVGKLLLDWAIEQADATEPVTPMYLESAPYARAVYMHVGFVPVGKVNFIRRGPAVVRGLEGSEEERNVEPDVTEKVGVVAVEKEVQPGGGGVA</sequence>
<dbReference type="EMBL" id="ML977338">
    <property type="protein sequence ID" value="KAF2110309.1"/>
    <property type="molecule type" value="Genomic_DNA"/>
</dbReference>
<dbReference type="InterPro" id="IPR000182">
    <property type="entry name" value="GNAT_dom"/>
</dbReference>
<dbReference type="OrthoDB" id="196847at2759"/>
<keyword evidence="3" id="KW-0012">Acyltransferase</keyword>
<organism evidence="3 4">
    <name type="scientific">Lophiotrema nucula</name>
    <dbReference type="NCBI Taxonomy" id="690887"/>
    <lineage>
        <taxon>Eukaryota</taxon>
        <taxon>Fungi</taxon>
        <taxon>Dikarya</taxon>
        <taxon>Ascomycota</taxon>
        <taxon>Pezizomycotina</taxon>
        <taxon>Dothideomycetes</taxon>
        <taxon>Pleosporomycetidae</taxon>
        <taxon>Pleosporales</taxon>
        <taxon>Lophiotremataceae</taxon>
        <taxon>Lophiotrema</taxon>
    </lineage>
</organism>
<protein>
    <submittedName>
        <fullName evidence="3">Acyl-CoA N-acyltransferase</fullName>
    </submittedName>
</protein>
<keyword evidence="4" id="KW-1185">Reference proteome</keyword>
<dbReference type="AlphaFoldDB" id="A0A6A5YSY8"/>
<feature type="domain" description="N-acetyltransferase" evidence="2">
    <location>
        <begin position="119"/>
        <end position="256"/>
    </location>
</feature>
<dbReference type="PROSITE" id="PS51186">
    <property type="entry name" value="GNAT"/>
    <property type="match status" value="1"/>
</dbReference>
<feature type="compositionally biased region" description="Basic and acidic residues" evidence="1">
    <location>
        <begin position="1"/>
        <end position="12"/>
    </location>
</feature>
<dbReference type="InterPro" id="IPR016181">
    <property type="entry name" value="Acyl_CoA_acyltransferase"/>
</dbReference>
<dbReference type="PANTHER" id="PTHR42791">
    <property type="entry name" value="GNAT FAMILY ACETYLTRANSFERASE"/>
    <property type="match status" value="1"/>
</dbReference>
<dbReference type="CDD" id="cd04301">
    <property type="entry name" value="NAT_SF"/>
    <property type="match status" value="1"/>
</dbReference>
<evidence type="ECO:0000256" key="1">
    <source>
        <dbReference type="SAM" id="MobiDB-lite"/>
    </source>
</evidence>
<dbReference type="Pfam" id="PF13673">
    <property type="entry name" value="Acetyltransf_10"/>
    <property type="match status" value="1"/>
</dbReference>
<evidence type="ECO:0000313" key="3">
    <source>
        <dbReference type="EMBL" id="KAF2110309.1"/>
    </source>
</evidence>
<keyword evidence="3" id="KW-0808">Transferase</keyword>
<dbReference type="Gene3D" id="3.40.630.30">
    <property type="match status" value="1"/>
</dbReference>
<gene>
    <name evidence="3" type="ORF">BDV96DRAFT_650953</name>
</gene>
<proteinExistence type="predicted"/>
<dbReference type="GO" id="GO:0016747">
    <property type="term" value="F:acyltransferase activity, transferring groups other than amino-acyl groups"/>
    <property type="evidence" value="ECO:0007669"/>
    <property type="project" value="InterPro"/>
</dbReference>
<reference evidence="3" key="1">
    <citation type="journal article" date="2020" name="Stud. Mycol.">
        <title>101 Dothideomycetes genomes: a test case for predicting lifestyles and emergence of pathogens.</title>
        <authorList>
            <person name="Haridas S."/>
            <person name="Albert R."/>
            <person name="Binder M."/>
            <person name="Bloem J."/>
            <person name="Labutti K."/>
            <person name="Salamov A."/>
            <person name="Andreopoulos B."/>
            <person name="Baker S."/>
            <person name="Barry K."/>
            <person name="Bills G."/>
            <person name="Bluhm B."/>
            <person name="Cannon C."/>
            <person name="Castanera R."/>
            <person name="Culley D."/>
            <person name="Daum C."/>
            <person name="Ezra D."/>
            <person name="Gonzalez J."/>
            <person name="Henrissat B."/>
            <person name="Kuo A."/>
            <person name="Liang C."/>
            <person name="Lipzen A."/>
            <person name="Lutzoni F."/>
            <person name="Magnuson J."/>
            <person name="Mondo S."/>
            <person name="Nolan M."/>
            <person name="Ohm R."/>
            <person name="Pangilinan J."/>
            <person name="Park H.-J."/>
            <person name="Ramirez L."/>
            <person name="Alfaro M."/>
            <person name="Sun H."/>
            <person name="Tritt A."/>
            <person name="Yoshinaga Y."/>
            <person name="Zwiers L.-H."/>
            <person name="Turgeon B."/>
            <person name="Goodwin S."/>
            <person name="Spatafora J."/>
            <person name="Crous P."/>
            <person name="Grigoriev I."/>
        </authorList>
    </citation>
    <scope>NUCLEOTIDE SEQUENCE</scope>
    <source>
        <strain evidence="3">CBS 627.86</strain>
    </source>
</reference>
<dbReference type="InterPro" id="IPR052523">
    <property type="entry name" value="Trichothecene_AcTrans"/>
</dbReference>
<feature type="region of interest" description="Disordered" evidence="1">
    <location>
        <begin position="1"/>
        <end position="23"/>
    </location>
</feature>
<dbReference type="PANTHER" id="PTHR42791:SF2">
    <property type="entry name" value="N-ACETYLTRANSFERASE DOMAIN-CONTAINING PROTEIN"/>
    <property type="match status" value="1"/>
</dbReference>